<dbReference type="InParanoid" id="A0A286UEA6"/>
<dbReference type="STRING" id="2282107.A0A286UEA6"/>
<dbReference type="AlphaFoldDB" id="A0A286UEA6"/>
<organism evidence="1 2">
    <name type="scientific">Pyrrhoderma noxium</name>
    <dbReference type="NCBI Taxonomy" id="2282107"/>
    <lineage>
        <taxon>Eukaryota</taxon>
        <taxon>Fungi</taxon>
        <taxon>Dikarya</taxon>
        <taxon>Basidiomycota</taxon>
        <taxon>Agaricomycotina</taxon>
        <taxon>Agaricomycetes</taxon>
        <taxon>Hymenochaetales</taxon>
        <taxon>Hymenochaetaceae</taxon>
        <taxon>Pyrrhoderma</taxon>
    </lineage>
</organism>
<dbReference type="OrthoDB" id="2571149at2759"/>
<dbReference type="Proteomes" id="UP000217199">
    <property type="component" value="Unassembled WGS sequence"/>
</dbReference>
<protein>
    <submittedName>
        <fullName evidence="1">Complex 1 LYR</fullName>
    </submittedName>
</protein>
<proteinExistence type="predicted"/>
<sequence>MESSIYKPSESIQLQRAELSKAFSSLRRTRPRVPFWLLAAHRIPTLWSLYRGIQREAPSEEIKWRMRRFFEVNRSITSPSECRKKLLIAHKFLNTFTAARQGNEKTQRILLRYDRLIHAKRKKHEMESRILRELKWQYQLRHRPILTGALLRPSMYNKPLPRMKPQPVRLSMMIRRRRNVYERMSERLPVYMELLKDLDAEKKFEASLQKKLSNKEEGFNRIYESDDWGKLLKEKIKSTQSSLAAGYERAAMRYPEEMLDLIREARREKVRNRTREHERVRRGFVSKAVLRRSRKGPPAHILVKMTDWERRADQISRGVSEVGYVGMIKAQLGMKLKDPNRWKELEEGREEDQERLDGLYKQIIVENAARSSRNIESDSNDS</sequence>
<keyword evidence="2" id="KW-1185">Reference proteome</keyword>
<evidence type="ECO:0000313" key="2">
    <source>
        <dbReference type="Proteomes" id="UP000217199"/>
    </source>
</evidence>
<evidence type="ECO:0000313" key="1">
    <source>
        <dbReference type="EMBL" id="PAV17849.1"/>
    </source>
</evidence>
<name>A0A286UEA6_9AGAM</name>
<comment type="caution">
    <text evidence="1">The sequence shown here is derived from an EMBL/GenBank/DDBJ whole genome shotgun (WGS) entry which is preliminary data.</text>
</comment>
<gene>
    <name evidence="1" type="ORF">PNOK_0633500</name>
</gene>
<dbReference type="EMBL" id="NBII01000006">
    <property type="protein sequence ID" value="PAV17849.1"/>
    <property type="molecule type" value="Genomic_DNA"/>
</dbReference>
<accession>A0A286UEA6</accession>
<reference evidence="1 2" key="1">
    <citation type="journal article" date="2017" name="Mol. Ecol.">
        <title>Comparative and population genomic landscape of Phellinus noxius: A hypervariable fungus causing root rot in trees.</title>
        <authorList>
            <person name="Chung C.L."/>
            <person name="Lee T.J."/>
            <person name="Akiba M."/>
            <person name="Lee H.H."/>
            <person name="Kuo T.H."/>
            <person name="Liu D."/>
            <person name="Ke H.M."/>
            <person name="Yokoi T."/>
            <person name="Roa M.B."/>
            <person name="Lu M.J."/>
            <person name="Chang Y.Y."/>
            <person name="Ann P.J."/>
            <person name="Tsai J.N."/>
            <person name="Chen C.Y."/>
            <person name="Tzean S.S."/>
            <person name="Ota Y."/>
            <person name="Hattori T."/>
            <person name="Sahashi N."/>
            <person name="Liou R.F."/>
            <person name="Kikuchi T."/>
            <person name="Tsai I.J."/>
        </authorList>
    </citation>
    <scope>NUCLEOTIDE SEQUENCE [LARGE SCALE GENOMIC DNA]</scope>
    <source>
        <strain evidence="1 2">FFPRI411160</strain>
    </source>
</reference>